<feature type="repeat" description="WD" evidence="1">
    <location>
        <begin position="1"/>
        <end position="22"/>
    </location>
</feature>
<accession>A0A5C2RLD2</accession>
<protein>
    <submittedName>
        <fullName evidence="2">WD40 repeat-like protein</fullName>
    </submittedName>
</protein>
<sequence length="298" mass="32843">MSFSPTGKVVASLTIDGTVTFWVRCEGLKPERVSDPYITADISGGYLAVSNGGKLRVWSLDTTKGTLLGGIDPNGAVTGISYLQFFGGSSSACQTLLIFFQVRGTVVEFDIRSQSILREIHLARRIGSAAVSPSGDVVLHNLKDGLEVFYLDISKSTFICKIPLHTRRRVPTRPFFLPGDFEAVICHTEDGVVRIWHACTGEEMYEFNPRAGKKSFVQQEQCIKIPSTERGRVMAVPTTPNEHLVALCTVLKATGGKHYQIEVWKISRLILRTSPSFRSSSTRIPVGPEVWVIAPTKR</sequence>
<dbReference type="SUPFAM" id="SSF50978">
    <property type="entry name" value="WD40 repeat-like"/>
    <property type="match status" value="1"/>
</dbReference>
<dbReference type="InterPro" id="IPR036322">
    <property type="entry name" value="WD40_repeat_dom_sf"/>
</dbReference>
<dbReference type="PROSITE" id="PS50082">
    <property type="entry name" value="WD_REPEATS_2"/>
    <property type="match status" value="1"/>
</dbReference>
<proteinExistence type="predicted"/>
<keyword evidence="3" id="KW-1185">Reference proteome</keyword>
<dbReference type="InterPro" id="IPR001680">
    <property type="entry name" value="WD40_rpt"/>
</dbReference>
<organism evidence="2 3">
    <name type="scientific">Lentinus tigrinus ALCF2SS1-6</name>
    <dbReference type="NCBI Taxonomy" id="1328759"/>
    <lineage>
        <taxon>Eukaryota</taxon>
        <taxon>Fungi</taxon>
        <taxon>Dikarya</taxon>
        <taxon>Basidiomycota</taxon>
        <taxon>Agaricomycotina</taxon>
        <taxon>Agaricomycetes</taxon>
        <taxon>Polyporales</taxon>
        <taxon>Polyporaceae</taxon>
        <taxon>Lentinus</taxon>
    </lineage>
</organism>
<name>A0A5C2RLD2_9APHY</name>
<dbReference type="InterPro" id="IPR015943">
    <property type="entry name" value="WD40/YVTN_repeat-like_dom_sf"/>
</dbReference>
<gene>
    <name evidence="2" type="ORF">L227DRAFT_568584</name>
</gene>
<keyword evidence="1" id="KW-0853">WD repeat</keyword>
<dbReference type="AlphaFoldDB" id="A0A5C2RLD2"/>
<dbReference type="EMBL" id="ML122360">
    <property type="protein sequence ID" value="RPD52458.1"/>
    <property type="molecule type" value="Genomic_DNA"/>
</dbReference>
<dbReference type="Gene3D" id="2.130.10.10">
    <property type="entry name" value="YVTN repeat-like/Quinoprotein amine dehydrogenase"/>
    <property type="match status" value="1"/>
</dbReference>
<reference evidence="2" key="1">
    <citation type="journal article" date="2018" name="Genome Biol. Evol.">
        <title>Genomics and development of Lentinus tigrinus, a white-rot wood-decaying mushroom with dimorphic fruiting bodies.</title>
        <authorList>
            <person name="Wu B."/>
            <person name="Xu Z."/>
            <person name="Knudson A."/>
            <person name="Carlson A."/>
            <person name="Chen N."/>
            <person name="Kovaka S."/>
            <person name="LaButti K."/>
            <person name="Lipzen A."/>
            <person name="Pennachio C."/>
            <person name="Riley R."/>
            <person name="Schakwitz W."/>
            <person name="Umezawa K."/>
            <person name="Ohm R.A."/>
            <person name="Grigoriev I.V."/>
            <person name="Nagy L.G."/>
            <person name="Gibbons J."/>
            <person name="Hibbett D."/>
        </authorList>
    </citation>
    <scope>NUCLEOTIDE SEQUENCE [LARGE SCALE GENOMIC DNA]</scope>
    <source>
        <strain evidence="2">ALCF2SS1-6</strain>
    </source>
</reference>
<evidence type="ECO:0000256" key="1">
    <source>
        <dbReference type="PROSITE-ProRule" id="PRU00221"/>
    </source>
</evidence>
<dbReference type="OrthoDB" id="2765641at2759"/>
<evidence type="ECO:0000313" key="3">
    <source>
        <dbReference type="Proteomes" id="UP000313359"/>
    </source>
</evidence>
<dbReference type="Proteomes" id="UP000313359">
    <property type="component" value="Unassembled WGS sequence"/>
</dbReference>
<evidence type="ECO:0000313" key="2">
    <source>
        <dbReference type="EMBL" id="RPD52458.1"/>
    </source>
</evidence>